<keyword evidence="3" id="KW-1185">Reference proteome</keyword>
<sequence>MNNLKSLQKENQMIMKRMIRKIKSNNQNKRKRRRKIKRKRNGEKKRKYLQILMMIGRIKLNNLKFCKIQIYLNILKRSMLFMKIIHL</sequence>
<evidence type="ECO:0000256" key="1">
    <source>
        <dbReference type="SAM" id="MobiDB-lite"/>
    </source>
</evidence>
<accession>A0A8S1WMJ0</accession>
<comment type="caution">
    <text evidence="2">The sequence shown here is derived from an EMBL/GenBank/DDBJ whole genome shotgun (WGS) entry which is preliminary data.</text>
</comment>
<dbReference type="EMBL" id="CAJJDO010000088">
    <property type="protein sequence ID" value="CAD8186956.1"/>
    <property type="molecule type" value="Genomic_DNA"/>
</dbReference>
<organism evidence="2 3">
    <name type="scientific">Paramecium pentaurelia</name>
    <dbReference type="NCBI Taxonomy" id="43138"/>
    <lineage>
        <taxon>Eukaryota</taxon>
        <taxon>Sar</taxon>
        <taxon>Alveolata</taxon>
        <taxon>Ciliophora</taxon>
        <taxon>Intramacronucleata</taxon>
        <taxon>Oligohymenophorea</taxon>
        <taxon>Peniculida</taxon>
        <taxon>Parameciidae</taxon>
        <taxon>Paramecium</taxon>
    </lineage>
</organism>
<name>A0A8S1WMJ0_9CILI</name>
<dbReference type="AlphaFoldDB" id="A0A8S1WMJ0"/>
<feature type="region of interest" description="Disordered" evidence="1">
    <location>
        <begin position="19"/>
        <end position="44"/>
    </location>
</feature>
<reference evidence="2" key="1">
    <citation type="submission" date="2021-01" db="EMBL/GenBank/DDBJ databases">
        <authorList>
            <consortium name="Genoscope - CEA"/>
            <person name="William W."/>
        </authorList>
    </citation>
    <scope>NUCLEOTIDE SEQUENCE</scope>
</reference>
<evidence type="ECO:0000313" key="3">
    <source>
        <dbReference type="Proteomes" id="UP000689195"/>
    </source>
</evidence>
<dbReference type="Proteomes" id="UP000689195">
    <property type="component" value="Unassembled WGS sequence"/>
</dbReference>
<evidence type="ECO:0000313" key="2">
    <source>
        <dbReference type="EMBL" id="CAD8186956.1"/>
    </source>
</evidence>
<protein>
    <submittedName>
        <fullName evidence="2">Uncharacterized protein</fullName>
    </submittedName>
</protein>
<proteinExistence type="predicted"/>
<gene>
    <name evidence="2" type="ORF">PPENT_87.1.T0880075</name>
</gene>